<keyword evidence="3" id="KW-0731">Sigma factor</keyword>
<feature type="domain" description="RNA polymerase sigma factor 70 region 4 type 2" evidence="6">
    <location>
        <begin position="140"/>
        <end position="186"/>
    </location>
</feature>
<dbReference type="Gene3D" id="1.10.1740.10">
    <property type="match status" value="1"/>
</dbReference>
<dbReference type="Pfam" id="PF08281">
    <property type="entry name" value="Sigma70_r4_2"/>
    <property type="match status" value="1"/>
</dbReference>
<dbReference type="SUPFAM" id="SSF88946">
    <property type="entry name" value="Sigma2 domain of RNA polymerase sigma factors"/>
    <property type="match status" value="1"/>
</dbReference>
<evidence type="ECO:0000259" key="6">
    <source>
        <dbReference type="Pfam" id="PF08281"/>
    </source>
</evidence>
<keyword evidence="4" id="KW-0804">Transcription</keyword>
<dbReference type="SUPFAM" id="SSF88659">
    <property type="entry name" value="Sigma3 and sigma4 domains of RNA polymerase sigma factors"/>
    <property type="match status" value="1"/>
</dbReference>
<dbReference type="KEGG" id="acob:P0Y56_09020"/>
<dbReference type="InterPro" id="IPR013249">
    <property type="entry name" value="RNA_pol_sigma70_r4_t2"/>
</dbReference>
<dbReference type="Gene3D" id="1.10.10.10">
    <property type="entry name" value="Winged helix-like DNA-binding domain superfamily/Winged helix DNA-binding domain"/>
    <property type="match status" value="1"/>
</dbReference>
<protein>
    <submittedName>
        <fullName evidence="7">RNA polymerase sigma factor</fullName>
    </submittedName>
</protein>
<evidence type="ECO:0000313" key="7">
    <source>
        <dbReference type="EMBL" id="WEK45178.1"/>
    </source>
</evidence>
<dbReference type="CDD" id="cd06171">
    <property type="entry name" value="Sigma70_r4"/>
    <property type="match status" value="1"/>
</dbReference>
<dbReference type="InterPro" id="IPR036388">
    <property type="entry name" value="WH-like_DNA-bd_sf"/>
</dbReference>
<comment type="similarity">
    <text evidence="1">Belongs to the sigma-70 factor family. ECF subfamily.</text>
</comment>
<evidence type="ECO:0000259" key="5">
    <source>
        <dbReference type="Pfam" id="PF04542"/>
    </source>
</evidence>
<dbReference type="InterPro" id="IPR014284">
    <property type="entry name" value="RNA_pol_sigma-70_dom"/>
</dbReference>
<dbReference type="InterPro" id="IPR007627">
    <property type="entry name" value="RNA_pol_sigma70_r2"/>
</dbReference>
<dbReference type="InterPro" id="IPR039425">
    <property type="entry name" value="RNA_pol_sigma-70-like"/>
</dbReference>
<dbReference type="Proteomes" id="UP001218362">
    <property type="component" value="Chromosome"/>
</dbReference>
<gene>
    <name evidence="7" type="ORF">P0Y56_09020</name>
</gene>
<evidence type="ECO:0000256" key="4">
    <source>
        <dbReference type="ARBA" id="ARBA00023163"/>
    </source>
</evidence>
<dbReference type="NCBIfam" id="TIGR02937">
    <property type="entry name" value="sigma70-ECF"/>
    <property type="match status" value="1"/>
</dbReference>
<evidence type="ECO:0000256" key="3">
    <source>
        <dbReference type="ARBA" id="ARBA00023082"/>
    </source>
</evidence>
<keyword evidence="2" id="KW-0805">Transcription regulation</keyword>
<dbReference type="GO" id="GO:0016987">
    <property type="term" value="F:sigma factor activity"/>
    <property type="evidence" value="ECO:0007669"/>
    <property type="project" value="UniProtKB-KW"/>
</dbReference>
<proteinExistence type="inferred from homology"/>
<dbReference type="PANTHER" id="PTHR43133">
    <property type="entry name" value="RNA POLYMERASE ECF-TYPE SIGMA FACTO"/>
    <property type="match status" value="1"/>
</dbReference>
<evidence type="ECO:0000256" key="1">
    <source>
        <dbReference type="ARBA" id="ARBA00010641"/>
    </source>
</evidence>
<name>A0AAJ5X249_9SPHN</name>
<dbReference type="AlphaFoldDB" id="A0AAJ5X249"/>
<feature type="domain" description="RNA polymerase sigma-70 region 2" evidence="5">
    <location>
        <begin position="38"/>
        <end position="102"/>
    </location>
</feature>
<organism evidence="7 8">
    <name type="scientific">Candidatus Andeanibacterium colombiense</name>
    <dbReference type="NCBI Taxonomy" id="3121345"/>
    <lineage>
        <taxon>Bacteria</taxon>
        <taxon>Pseudomonadati</taxon>
        <taxon>Pseudomonadota</taxon>
        <taxon>Alphaproteobacteria</taxon>
        <taxon>Sphingomonadales</taxon>
        <taxon>Sphingomonadaceae</taxon>
        <taxon>Candidatus Andeanibacterium</taxon>
    </lineage>
</organism>
<dbReference type="InterPro" id="IPR013325">
    <property type="entry name" value="RNA_pol_sigma_r2"/>
</dbReference>
<dbReference type="GO" id="GO:0006352">
    <property type="term" value="P:DNA-templated transcription initiation"/>
    <property type="evidence" value="ECO:0007669"/>
    <property type="project" value="InterPro"/>
</dbReference>
<dbReference type="Pfam" id="PF04542">
    <property type="entry name" value="Sigma70_r2"/>
    <property type="match status" value="1"/>
</dbReference>
<reference evidence="7" key="1">
    <citation type="submission" date="2023-03" db="EMBL/GenBank/DDBJ databases">
        <title>Andean soil-derived lignocellulolytic bacterial consortium as a source of novel taxa and putative plastic-active enzymes.</title>
        <authorList>
            <person name="Diaz-Garcia L."/>
            <person name="Chuvochina M."/>
            <person name="Feuerriegel G."/>
            <person name="Bunk B."/>
            <person name="Sproer C."/>
            <person name="Streit W.R."/>
            <person name="Rodriguez L.M."/>
            <person name="Overmann J."/>
            <person name="Jimenez D.J."/>
        </authorList>
    </citation>
    <scope>NUCLEOTIDE SEQUENCE</scope>
    <source>
        <strain evidence="7">MAG 26</strain>
    </source>
</reference>
<dbReference type="EMBL" id="CP119316">
    <property type="protein sequence ID" value="WEK45178.1"/>
    <property type="molecule type" value="Genomic_DNA"/>
</dbReference>
<sequence length="198" mass="22244">MRRDGKVIALGGRPEGSVSAHAPAAPSETRSESLGQAYVRCYREMWRFLAARTGSRDAADELIQEVWLRIAGRADDSSIDNPDAWLQRLVINQSLTWLRRNRFRTIAYEPLDKAASVADEAPDAETIAADRQRHDVLCALVDEMPPRRRAVFVLYRGRGLSLQEVADHLGISIKTVKAQMSEAIAFLRQRMTESGLWP</sequence>
<accession>A0AAJ5X249</accession>
<dbReference type="PANTHER" id="PTHR43133:SF46">
    <property type="entry name" value="RNA POLYMERASE SIGMA-70 FACTOR ECF SUBFAMILY"/>
    <property type="match status" value="1"/>
</dbReference>
<dbReference type="InterPro" id="IPR013324">
    <property type="entry name" value="RNA_pol_sigma_r3/r4-like"/>
</dbReference>
<evidence type="ECO:0000256" key="2">
    <source>
        <dbReference type="ARBA" id="ARBA00023015"/>
    </source>
</evidence>
<evidence type="ECO:0000313" key="8">
    <source>
        <dbReference type="Proteomes" id="UP001218362"/>
    </source>
</evidence>
<dbReference type="GO" id="GO:0003677">
    <property type="term" value="F:DNA binding"/>
    <property type="evidence" value="ECO:0007669"/>
    <property type="project" value="InterPro"/>
</dbReference>